<evidence type="ECO:0000313" key="2">
    <source>
        <dbReference type="EMBL" id="MBB5695164.1"/>
    </source>
</evidence>
<dbReference type="AlphaFoldDB" id="A0A840YLD6"/>
<dbReference type="InterPro" id="IPR052909">
    <property type="entry name" value="Transposase_6_like"/>
</dbReference>
<feature type="domain" description="Insertion element IS402-like" evidence="1">
    <location>
        <begin position="13"/>
        <end position="83"/>
    </location>
</feature>
<accession>A0A840YLD6</accession>
<gene>
    <name evidence="2" type="ORF">FHS87_003219</name>
</gene>
<dbReference type="EMBL" id="JACIJD010000015">
    <property type="protein sequence ID" value="MBB5695164.1"/>
    <property type="molecule type" value="Genomic_DNA"/>
</dbReference>
<keyword evidence="3" id="KW-1185">Reference proteome</keyword>
<evidence type="ECO:0000259" key="1">
    <source>
        <dbReference type="Pfam" id="PF13340"/>
    </source>
</evidence>
<comment type="caution">
    <text evidence="2">The sequence shown here is derived from an EMBL/GenBank/DDBJ whole genome shotgun (WGS) entry which is preliminary data.</text>
</comment>
<dbReference type="PANTHER" id="PTHR46637:SF1">
    <property type="entry name" value="BLL5188 PROTEIN"/>
    <property type="match status" value="1"/>
</dbReference>
<dbReference type="Proteomes" id="UP000580654">
    <property type="component" value="Unassembled WGS sequence"/>
</dbReference>
<evidence type="ECO:0000313" key="3">
    <source>
        <dbReference type="Proteomes" id="UP000580654"/>
    </source>
</evidence>
<dbReference type="Pfam" id="PF13340">
    <property type="entry name" value="DUF4096"/>
    <property type="match status" value="1"/>
</dbReference>
<protein>
    <submittedName>
        <fullName evidence="2">Transposase</fullName>
    </submittedName>
</protein>
<dbReference type="InterPro" id="IPR025161">
    <property type="entry name" value="IS402-like_dom"/>
</dbReference>
<sequence length="190" mass="21539">MSHSRPSRPWSPLTDAEWAALAPHLPLTGPGRPLENPRARLDGIFQLVTTTLPWHHFRSPAARTDTLHRQFRRWARMGVWSRLLALAARRRAPKPLKAVLDWLCAAHRRTYRLLGMPVLALARRLGLRRALPGPSWLLPDPDLSELVHRAVKSVLNGPLTRREIPVLRNLRALLRTAGGRRRIPACLVPS</sequence>
<proteinExistence type="predicted"/>
<organism evidence="2 3">
    <name type="scientific">Muricoccus pecuniae</name>
    <dbReference type="NCBI Taxonomy" id="693023"/>
    <lineage>
        <taxon>Bacteria</taxon>
        <taxon>Pseudomonadati</taxon>
        <taxon>Pseudomonadota</taxon>
        <taxon>Alphaproteobacteria</taxon>
        <taxon>Acetobacterales</taxon>
        <taxon>Roseomonadaceae</taxon>
        <taxon>Muricoccus</taxon>
    </lineage>
</organism>
<name>A0A840YLD6_9PROT</name>
<dbReference type="RefSeq" id="WP_184520378.1">
    <property type="nucleotide sequence ID" value="NZ_JACIJD010000015.1"/>
</dbReference>
<reference evidence="2 3" key="1">
    <citation type="submission" date="2020-08" db="EMBL/GenBank/DDBJ databases">
        <title>Genomic Encyclopedia of Type Strains, Phase IV (KMG-IV): sequencing the most valuable type-strain genomes for metagenomic binning, comparative biology and taxonomic classification.</title>
        <authorList>
            <person name="Goeker M."/>
        </authorList>
    </citation>
    <scope>NUCLEOTIDE SEQUENCE [LARGE SCALE GENOMIC DNA]</scope>
    <source>
        <strain evidence="2 3">DSM 25622</strain>
    </source>
</reference>
<dbReference type="PANTHER" id="PTHR46637">
    <property type="entry name" value="TIS1421-TRANSPOSASE PROTEIN A"/>
    <property type="match status" value="1"/>
</dbReference>